<evidence type="ECO:0000256" key="3">
    <source>
        <dbReference type="ARBA" id="ARBA00022741"/>
    </source>
</evidence>
<sequence>MLGLKLVDETVIGRARTLRKKITSGDRILIILDNIWEGIELTSIGIPRFNELKRCNSKVLLTTRKRDVCYRMQCQASIRLNTLTEQDSWKLFAKEARNSFKTSTFYNKARQVSGECGGLPVALKAVAKALGDKELDEWNKAAERLKVSQPPHPEDEKVVFECIKLSYDYLKSDVSKSCFLLCCLFPEDYDIKIEDLLKYGIGKGLFEESNMQNARDTIHTIIESLKDSSLLLDAKGIKGCVRMHDVIRDVAIQISLQFFVRAGCELQYWPRIDAGKGYIAISLMKNKICTLPAEHLVFPKLHILLLQSNIMNNIPVSSFQRLKALRVLDLSYTAISLLPTSFNLLTSLHTLYLDGCLSRISNISLLGQLKKLEILSMRELPLLKLPKEIGQLTTLRMLDFTSVCVDIVPSKVISNLNKLEELYIQCDFADWGSKAEGSEVKRNTVEESEAEGAREETNASFDEFTSLLHLQILKVFISDPKCLPTDVEVKSNWKSFDICICRDPSIRESLLDPSSPLDSKADSKALTLDTTMDTLPKWFTDVVTKKTEKLQYRNCRGLVNVLKEYYQGTLHSLKYLHVIGPSDKLEQLMTTITPIPNEPVFENLEELHLDGVNCLKELCVGELPNQSLCKLRLLEVRGCPELMNALLQSNLLKRLPNLEKLSCEEMDKLEYVFSYEGSEVEQSTLTELIEMRLENLGNVIKIWNGPAPCEIFCHVKTLVVFECNKLKNLFTSDIAHHLHDLEDLSVEACLGLERVIEASEETVNDKIVLPKLKKLALKKLLKLTRFYGSTGSATNDEECIEFPLLEHSHVERCHIFNSPAKDMLVSMMNKQPVLIPMQERSERRTNFKQKKIRGSERKKAWPSMTTCTVAINMLQNYKSGKASLCENG</sequence>
<keyword evidence="3" id="KW-0547">Nucleotide-binding</keyword>
<dbReference type="PANTHER" id="PTHR33463">
    <property type="entry name" value="NB-ARC DOMAIN-CONTAINING PROTEIN-RELATED"/>
    <property type="match status" value="1"/>
</dbReference>
<dbReference type="InterPro" id="IPR058922">
    <property type="entry name" value="WHD_DRP"/>
</dbReference>
<feature type="domain" description="Disease resistance protein winged helix" evidence="8">
    <location>
        <begin position="184"/>
        <end position="251"/>
    </location>
</feature>
<dbReference type="Gramene" id="PRQ35448">
    <property type="protein sequence ID" value="PRQ35448"/>
    <property type="gene ID" value="RchiOBHm_Chr5g0080151"/>
</dbReference>
<evidence type="ECO:0000259" key="6">
    <source>
        <dbReference type="Pfam" id="PF00931"/>
    </source>
</evidence>
<dbReference type="InterPro" id="IPR042197">
    <property type="entry name" value="Apaf_helical"/>
</dbReference>
<protein>
    <submittedName>
        <fullName evidence="9">Putative P-loop containing nucleoside triphosphate hydrolase, leucine-rich repeat domain, L</fullName>
    </submittedName>
</protein>
<dbReference type="AlphaFoldDB" id="A0A2P6QMQ5"/>
<reference evidence="9 10" key="1">
    <citation type="journal article" date="2018" name="Nat. Genet.">
        <title>The Rosa genome provides new insights in the design of modern roses.</title>
        <authorList>
            <person name="Bendahmane M."/>
        </authorList>
    </citation>
    <scope>NUCLEOTIDE SEQUENCE [LARGE SCALE GENOMIC DNA]</scope>
    <source>
        <strain evidence="10">cv. Old Blush</strain>
    </source>
</reference>
<evidence type="ECO:0000256" key="4">
    <source>
        <dbReference type="ARBA" id="ARBA00022821"/>
    </source>
</evidence>
<dbReference type="EMBL" id="PDCK01000043">
    <property type="protein sequence ID" value="PRQ35448.1"/>
    <property type="molecule type" value="Genomic_DNA"/>
</dbReference>
<dbReference type="GO" id="GO:0006952">
    <property type="term" value="P:defense response"/>
    <property type="evidence" value="ECO:0007669"/>
    <property type="project" value="UniProtKB-KW"/>
</dbReference>
<dbReference type="Pfam" id="PF00931">
    <property type="entry name" value="NB-ARC"/>
    <property type="match status" value="1"/>
</dbReference>
<dbReference type="InterPro" id="IPR027417">
    <property type="entry name" value="P-loop_NTPase"/>
</dbReference>
<evidence type="ECO:0000259" key="7">
    <source>
        <dbReference type="Pfam" id="PF23247"/>
    </source>
</evidence>
<dbReference type="PRINTS" id="PR00364">
    <property type="entry name" value="DISEASERSIST"/>
</dbReference>
<proteinExistence type="inferred from homology"/>
<evidence type="ECO:0000256" key="5">
    <source>
        <dbReference type="ARBA" id="ARBA00022840"/>
    </source>
</evidence>
<dbReference type="Gene3D" id="3.80.10.10">
    <property type="entry name" value="Ribonuclease Inhibitor"/>
    <property type="match status" value="2"/>
</dbReference>
<dbReference type="InterPro" id="IPR032675">
    <property type="entry name" value="LRR_dom_sf"/>
</dbReference>
<comment type="caution">
    <text evidence="9">The sequence shown here is derived from an EMBL/GenBank/DDBJ whole genome shotgun (WGS) entry which is preliminary data.</text>
</comment>
<feature type="domain" description="NB-ARC" evidence="6">
    <location>
        <begin position="14"/>
        <end position="96"/>
    </location>
</feature>
<dbReference type="InterPro" id="IPR050905">
    <property type="entry name" value="Plant_NBS-LRR"/>
</dbReference>
<gene>
    <name evidence="9" type="ORF">RchiOBHm_Chr5g0080151</name>
</gene>
<dbReference type="Proteomes" id="UP000238479">
    <property type="component" value="Chromosome 5"/>
</dbReference>
<evidence type="ECO:0000256" key="2">
    <source>
        <dbReference type="ARBA" id="ARBA00022737"/>
    </source>
</evidence>
<dbReference type="FunFam" id="1.10.10.10:FF:000322">
    <property type="entry name" value="Probable disease resistance protein At1g63360"/>
    <property type="match status" value="1"/>
</dbReference>
<dbReference type="PANTHER" id="PTHR33463:SF203">
    <property type="entry name" value="AAA+ ATPASE DOMAIN-CONTAINING PROTEIN"/>
    <property type="match status" value="1"/>
</dbReference>
<dbReference type="Pfam" id="PF13855">
    <property type="entry name" value="LRR_8"/>
    <property type="match status" value="1"/>
</dbReference>
<keyword evidence="4" id="KW-0611">Plant defense</keyword>
<name>A0A2P6QMQ5_ROSCH</name>
<keyword evidence="5" id="KW-0067">ATP-binding</keyword>
<dbReference type="GO" id="GO:0016787">
    <property type="term" value="F:hydrolase activity"/>
    <property type="evidence" value="ECO:0007669"/>
    <property type="project" value="UniProtKB-KW"/>
</dbReference>
<dbReference type="Pfam" id="PF23247">
    <property type="entry name" value="LRR_RPS2"/>
    <property type="match status" value="1"/>
</dbReference>
<keyword evidence="9" id="KW-0378">Hydrolase</keyword>
<dbReference type="InterPro" id="IPR002182">
    <property type="entry name" value="NB-ARC"/>
</dbReference>
<feature type="domain" description="Disease resistance protein At4g27190-like leucine-rich repeats" evidence="7">
    <location>
        <begin position="604"/>
        <end position="749"/>
    </location>
</feature>
<evidence type="ECO:0000313" key="9">
    <source>
        <dbReference type="EMBL" id="PRQ35448.1"/>
    </source>
</evidence>
<accession>A0A2P6QMQ5</accession>
<evidence type="ECO:0000256" key="1">
    <source>
        <dbReference type="ARBA" id="ARBA00008894"/>
    </source>
</evidence>
<dbReference type="Gene3D" id="3.40.50.300">
    <property type="entry name" value="P-loop containing nucleotide triphosphate hydrolases"/>
    <property type="match status" value="1"/>
</dbReference>
<evidence type="ECO:0000313" key="10">
    <source>
        <dbReference type="Proteomes" id="UP000238479"/>
    </source>
</evidence>
<dbReference type="InterPro" id="IPR001611">
    <property type="entry name" value="Leu-rich_rpt"/>
</dbReference>
<keyword evidence="2" id="KW-0677">Repeat</keyword>
<dbReference type="Gene3D" id="1.10.8.430">
    <property type="entry name" value="Helical domain of apoptotic protease-activating factors"/>
    <property type="match status" value="1"/>
</dbReference>
<dbReference type="Pfam" id="PF23559">
    <property type="entry name" value="WHD_DRP"/>
    <property type="match status" value="1"/>
</dbReference>
<keyword evidence="10" id="KW-1185">Reference proteome</keyword>
<dbReference type="SUPFAM" id="SSF52058">
    <property type="entry name" value="L domain-like"/>
    <property type="match status" value="1"/>
</dbReference>
<dbReference type="SUPFAM" id="SSF52540">
    <property type="entry name" value="P-loop containing nucleoside triphosphate hydrolases"/>
    <property type="match status" value="1"/>
</dbReference>
<dbReference type="GO" id="GO:0005524">
    <property type="term" value="F:ATP binding"/>
    <property type="evidence" value="ECO:0007669"/>
    <property type="project" value="UniProtKB-KW"/>
</dbReference>
<evidence type="ECO:0000259" key="8">
    <source>
        <dbReference type="Pfam" id="PF23559"/>
    </source>
</evidence>
<comment type="similarity">
    <text evidence="1">Belongs to the disease resistance NB-LRR family.</text>
</comment>
<dbReference type="GO" id="GO:0043531">
    <property type="term" value="F:ADP binding"/>
    <property type="evidence" value="ECO:0007669"/>
    <property type="project" value="InterPro"/>
</dbReference>
<dbReference type="InterPro" id="IPR057135">
    <property type="entry name" value="At4g27190-like_LRR"/>
</dbReference>
<organism evidence="9 10">
    <name type="scientific">Rosa chinensis</name>
    <name type="common">China rose</name>
    <dbReference type="NCBI Taxonomy" id="74649"/>
    <lineage>
        <taxon>Eukaryota</taxon>
        <taxon>Viridiplantae</taxon>
        <taxon>Streptophyta</taxon>
        <taxon>Embryophyta</taxon>
        <taxon>Tracheophyta</taxon>
        <taxon>Spermatophyta</taxon>
        <taxon>Magnoliopsida</taxon>
        <taxon>eudicotyledons</taxon>
        <taxon>Gunneridae</taxon>
        <taxon>Pentapetalae</taxon>
        <taxon>rosids</taxon>
        <taxon>fabids</taxon>
        <taxon>Rosales</taxon>
        <taxon>Rosaceae</taxon>
        <taxon>Rosoideae</taxon>
        <taxon>Rosoideae incertae sedis</taxon>
        <taxon>Rosa</taxon>
    </lineage>
</organism>